<evidence type="ECO:0000313" key="1">
    <source>
        <dbReference type="EMBL" id="KAJ1932804.1"/>
    </source>
</evidence>
<reference evidence="1" key="1">
    <citation type="submission" date="2022-07" db="EMBL/GenBank/DDBJ databases">
        <title>Phylogenomic reconstructions and comparative analyses of Kickxellomycotina fungi.</title>
        <authorList>
            <person name="Reynolds N.K."/>
            <person name="Stajich J.E."/>
            <person name="Barry K."/>
            <person name="Grigoriev I.V."/>
            <person name="Crous P."/>
            <person name="Smith M.E."/>
        </authorList>
    </citation>
    <scope>NUCLEOTIDE SEQUENCE</scope>
    <source>
        <strain evidence="1">NRRL 5244</strain>
    </source>
</reference>
<dbReference type="EMBL" id="JANBPW010005352">
    <property type="protein sequence ID" value="KAJ1932804.1"/>
    <property type="molecule type" value="Genomic_DNA"/>
</dbReference>
<evidence type="ECO:0000313" key="2">
    <source>
        <dbReference type="Proteomes" id="UP001150603"/>
    </source>
</evidence>
<dbReference type="Proteomes" id="UP001150603">
    <property type="component" value="Unassembled WGS sequence"/>
</dbReference>
<comment type="caution">
    <text evidence="1">The sequence shown here is derived from an EMBL/GenBank/DDBJ whole genome shotgun (WGS) entry which is preliminary data.</text>
</comment>
<gene>
    <name evidence="1" type="ORF">FBU59_006245</name>
</gene>
<proteinExistence type="predicted"/>
<keyword evidence="2" id="KW-1185">Reference proteome</keyword>
<accession>A0ACC1J0B5</accession>
<sequence length="157" mass="17822">MQLQEMRVTAQLNLVELLVDMGDAAGAFRELMLSWTLMAENNIAETRASWFLLAARVWALKQYPTITSMYLSLAMRDAHTMAEAQLAECRKLERHIELQLKGDAKACFKSKQLAEAQRLIDAGRINEANEKLMELTTGSELESRQQAARMLEEISDM</sequence>
<name>A0ACC1J0B5_9FUNG</name>
<organism evidence="1 2">
    <name type="scientific">Linderina macrospora</name>
    <dbReference type="NCBI Taxonomy" id="4868"/>
    <lineage>
        <taxon>Eukaryota</taxon>
        <taxon>Fungi</taxon>
        <taxon>Fungi incertae sedis</taxon>
        <taxon>Zoopagomycota</taxon>
        <taxon>Kickxellomycotina</taxon>
        <taxon>Kickxellomycetes</taxon>
        <taxon>Kickxellales</taxon>
        <taxon>Kickxellaceae</taxon>
        <taxon>Linderina</taxon>
    </lineage>
</organism>
<protein>
    <submittedName>
        <fullName evidence="1">Uncharacterized protein</fullName>
    </submittedName>
</protein>